<reference evidence="1" key="2">
    <citation type="submission" date="2023-05" db="EMBL/GenBank/DDBJ databases">
        <authorList>
            <person name="Fouks B."/>
        </authorList>
    </citation>
    <scope>NUCLEOTIDE SEQUENCE</scope>
    <source>
        <strain evidence="1">Stay&amp;Tobe</strain>
        <tissue evidence="1">Testes</tissue>
    </source>
</reference>
<dbReference type="AlphaFoldDB" id="A0AAD7ZIA2"/>
<reference evidence="1" key="1">
    <citation type="journal article" date="2023" name="IScience">
        <title>Live-bearing cockroach genome reveals convergent evolutionary mechanisms linked to viviparity in insects and beyond.</title>
        <authorList>
            <person name="Fouks B."/>
            <person name="Harrison M.C."/>
            <person name="Mikhailova A.A."/>
            <person name="Marchal E."/>
            <person name="English S."/>
            <person name="Carruthers M."/>
            <person name="Jennings E.C."/>
            <person name="Chiamaka E.L."/>
            <person name="Frigard R.A."/>
            <person name="Pippel M."/>
            <person name="Attardo G.M."/>
            <person name="Benoit J.B."/>
            <person name="Bornberg-Bauer E."/>
            <person name="Tobe S.S."/>
        </authorList>
    </citation>
    <scope>NUCLEOTIDE SEQUENCE</scope>
    <source>
        <strain evidence="1">Stay&amp;Tobe</strain>
    </source>
</reference>
<dbReference type="Proteomes" id="UP001233999">
    <property type="component" value="Unassembled WGS sequence"/>
</dbReference>
<gene>
    <name evidence="1" type="ORF">L9F63_023901</name>
</gene>
<dbReference type="EMBL" id="JASPKZ010008092">
    <property type="protein sequence ID" value="KAJ9580921.1"/>
    <property type="molecule type" value="Genomic_DNA"/>
</dbReference>
<organism evidence="1 2">
    <name type="scientific">Diploptera punctata</name>
    <name type="common">Pacific beetle cockroach</name>
    <dbReference type="NCBI Taxonomy" id="6984"/>
    <lineage>
        <taxon>Eukaryota</taxon>
        <taxon>Metazoa</taxon>
        <taxon>Ecdysozoa</taxon>
        <taxon>Arthropoda</taxon>
        <taxon>Hexapoda</taxon>
        <taxon>Insecta</taxon>
        <taxon>Pterygota</taxon>
        <taxon>Neoptera</taxon>
        <taxon>Polyneoptera</taxon>
        <taxon>Dictyoptera</taxon>
        <taxon>Blattodea</taxon>
        <taxon>Blaberoidea</taxon>
        <taxon>Blaberidae</taxon>
        <taxon>Diplopterinae</taxon>
        <taxon>Diploptera</taxon>
    </lineage>
</organism>
<feature type="non-terminal residue" evidence="1">
    <location>
        <position position="51"/>
    </location>
</feature>
<proteinExistence type="predicted"/>
<protein>
    <submittedName>
        <fullName evidence="1">Uncharacterized protein</fullName>
    </submittedName>
</protein>
<feature type="non-terminal residue" evidence="1">
    <location>
        <position position="1"/>
    </location>
</feature>
<evidence type="ECO:0000313" key="1">
    <source>
        <dbReference type="EMBL" id="KAJ9580921.1"/>
    </source>
</evidence>
<name>A0AAD7ZIA2_DIPPU</name>
<keyword evidence="2" id="KW-1185">Reference proteome</keyword>
<accession>A0AAD7ZIA2</accession>
<evidence type="ECO:0000313" key="2">
    <source>
        <dbReference type="Proteomes" id="UP001233999"/>
    </source>
</evidence>
<sequence>TPDPLSPTFPDTIVCELYTNIATVHHTVFDIMSCTCWCSHPRYTLFNISGL</sequence>
<comment type="caution">
    <text evidence="1">The sequence shown here is derived from an EMBL/GenBank/DDBJ whole genome shotgun (WGS) entry which is preliminary data.</text>
</comment>